<keyword evidence="3" id="KW-0175">Coiled coil</keyword>
<evidence type="ECO:0000256" key="1">
    <source>
        <dbReference type="ARBA" id="ARBA00004196"/>
    </source>
</evidence>
<reference evidence="9 10" key="1">
    <citation type="submission" date="2021-09" db="EMBL/GenBank/DDBJ databases">
        <title>The complete genome sequence of a new microorganism.</title>
        <authorList>
            <person name="Zi Z."/>
        </authorList>
    </citation>
    <scope>NUCLEOTIDE SEQUENCE [LARGE SCALE GENOMIC DNA]</scope>
    <source>
        <strain evidence="9 10">WGZ8</strain>
    </source>
</reference>
<accession>A0ABS7VKU9</accession>
<keyword evidence="10" id="KW-1185">Reference proteome</keyword>
<evidence type="ECO:0000256" key="4">
    <source>
        <dbReference type="SAM" id="MobiDB-lite"/>
    </source>
</evidence>
<evidence type="ECO:0000256" key="3">
    <source>
        <dbReference type="SAM" id="Coils"/>
    </source>
</evidence>
<feature type="compositionally biased region" description="Polar residues" evidence="4">
    <location>
        <begin position="382"/>
        <end position="395"/>
    </location>
</feature>
<dbReference type="InterPro" id="IPR058626">
    <property type="entry name" value="MdtA-like_b-barrel"/>
</dbReference>
<dbReference type="Proteomes" id="UP000704176">
    <property type="component" value="Unassembled WGS sequence"/>
</dbReference>
<dbReference type="Pfam" id="PF25917">
    <property type="entry name" value="BSH_RND"/>
    <property type="match status" value="1"/>
</dbReference>
<dbReference type="EMBL" id="JAIRBM010000004">
    <property type="protein sequence ID" value="MBZ6076158.1"/>
    <property type="molecule type" value="Genomic_DNA"/>
</dbReference>
<evidence type="ECO:0000259" key="5">
    <source>
        <dbReference type="Pfam" id="PF25876"/>
    </source>
</evidence>
<dbReference type="PANTHER" id="PTHR30158">
    <property type="entry name" value="ACRA/E-RELATED COMPONENT OF DRUG EFFLUX TRANSPORTER"/>
    <property type="match status" value="1"/>
</dbReference>
<dbReference type="SUPFAM" id="SSF111369">
    <property type="entry name" value="HlyD-like secretion proteins"/>
    <property type="match status" value="1"/>
</dbReference>
<dbReference type="Gene3D" id="2.40.30.170">
    <property type="match status" value="1"/>
</dbReference>
<evidence type="ECO:0000313" key="10">
    <source>
        <dbReference type="Proteomes" id="UP000704176"/>
    </source>
</evidence>
<dbReference type="Gene3D" id="2.40.420.20">
    <property type="match status" value="1"/>
</dbReference>
<feature type="coiled-coil region" evidence="3">
    <location>
        <begin position="109"/>
        <end position="174"/>
    </location>
</feature>
<comment type="similarity">
    <text evidence="2">Belongs to the membrane fusion protein (MFP) (TC 8.A.1) family.</text>
</comment>
<dbReference type="Pfam" id="PF25944">
    <property type="entry name" value="Beta-barrel_RND"/>
    <property type="match status" value="1"/>
</dbReference>
<evidence type="ECO:0000259" key="8">
    <source>
        <dbReference type="Pfam" id="PF25967"/>
    </source>
</evidence>
<dbReference type="Pfam" id="PF25967">
    <property type="entry name" value="RND-MFP_C"/>
    <property type="match status" value="1"/>
</dbReference>
<comment type="subcellular location">
    <subcellularLocation>
        <location evidence="1">Cell envelope</location>
    </subcellularLocation>
</comment>
<proteinExistence type="inferred from homology"/>
<gene>
    <name evidence="9" type="ORF">K9B37_07620</name>
</gene>
<dbReference type="NCBIfam" id="TIGR01730">
    <property type="entry name" value="RND_mfp"/>
    <property type="match status" value="1"/>
</dbReference>
<dbReference type="Gene3D" id="1.10.287.470">
    <property type="entry name" value="Helix hairpin bin"/>
    <property type="match status" value="1"/>
</dbReference>
<evidence type="ECO:0000259" key="6">
    <source>
        <dbReference type="Pfam" id="PF25917"/>
    </source>
</evidence>
<protein>
    <submittedName>
        <fullName evidence="9">Efflux RND transporter periplasmic adaptor subunit</fullName>
    </submittedName>
</protein>
<organism evidence="9 10">
    <name type="scientific">Microvirga puerhi</name>
    <dbReference type="NCBI Taxonomy" id="2876078"/>
    <lineage>
        <taxon>Bacteria</taxon>
        <taxon>Pseudomonadati</taxon>
        <taxon>Pseudomonadota</taxon>
        <taxon>Alphaproteobacteria</taxon>
        <taxon>Hyphomicrobiales</taxon>
        <taxon>Methylobacteriaceae</taxon>
        <taxon>Microvirga</taxon>
    </lineage>
</organism>
<comment type="caution">
    <text evidence="9">The sequence shown here is derived from an EMBL/GenBank/DDBJ whole genome shotgun (WGS) entry which is preliminary data.</text>
</comment>
<dbReference type="RefSeq" id="WP_224312466.1">
    <property type="nucleotide sequence ID" value="NZ_JAIRBM010000004.1"/>
</dbReference>
<dbReference type="InterPro" id="IPR058624">
    <property type="entry name" value="MdtA-like_HH"/>
</dbReference>
<feature type="domain" description="Multidrug resistance protein MdtA-like alpha-helical hairpin" evidence="5">
    <location>
        <begin position="112"/>
        <end position="178"/>
    </location>
</feature>
<feature type="domain" description="Multidrug resistance protein MdtA-like barrel-sandwich hybrid" evidence="6">
    <location>
        <begin position="68"/>
        <end position="205"/>
    </location>
</feature>
<evidence type="ECO:0000313" key="9">
    <source>
        <dbReference type="EMBL" id="MBZ6076158.1"/>
    </source>
</evidence>
<dbReference type="InterPro" id="IPR058625">
    <property type="entry name" value="MdtA-like_BSH"/>
</dbReference>
<dbReference type="PANTHER" id="PTHR30158:SF10">
    <property type="entry name" value="CATION EFFLUX PUMP"/>
    <property type="match status" value="1"/>
</dbReference>
<name>A0ABS7VKU9_9HYPH</name>
<sequence>MVRRIIVLALIGLALAAGAYFLVIRRGERPSPAQTASGAPPPEVGVVVAQPAEVPFPVEFAGRIASVREVEVRSRVSGLLLKRDYEEGTLVKQDQVLFQIDPATYQVAQSRSEAQLAQAQAALRQADDNFARIEELSRRQVAAERQLEEARGQRDQARASVQLAEAELQGAKLNLSYTTIMAPIAGVTALQSPPVGTLVQAQQTLLTTITPLDPAYVNFSFSDEEAQAFRELNARREKPISERDLVLKLQYAPGTTYPQDGRVDMAAQRVDPQTGTIQARGVFPNPDGVLLPGLFVRIRVLGITLPDAIVIPQEAVSQGPQGPTVYVIGEKDVAQVRPIRLGPAVAGGWVVREGLRSGDRVIVDGVIRVRPGAVVKPVPMKTNPQEAQTQDNSGQPAPGARP</sequence>
<feature type="domain" description="Multidrug resistance protein MdtA-like C-terminal permuted SH3" evidence="8">
    <location>
        <begin position="307"/>
        <end position="366"/>
    </location>
</feature>
<dbReference type="Gene3D" id="2.40.50.100">
    <property type="match status" value="1"/>
</dbReference>
<feature type="region of interest" description="Disordered" evidence="4">
    <location>
        <begin position="377"/>
        <end position="402"/>
    </location>
</feature>
<dbReference type="Pfam" id="PF25876">
    <property type="entry name" value="HH_MFP_RND"/>
    <property type="match status" value="1"/>
</dbReference>
<dbReference type="InterPro" id="IPR058627">
    <property type="entry name" value="MdtA-like_C"/>
</dbReference>
<dbReference type="InterPro" id="IPR006143">
    <property type="entry name" value="RND_pump_MFP"/>
</dbReference>
<evidence type="ECO:0000256" key="2">
    <source>
        <dbReference type="ARBA" id="ARBA00009477"/>
    </source>
</evidence>
<evidence type="ECO:0000259" key="7">
    <source>
        <dbReference type="Pfam" id="PF25944"/>
    </source>
</evidence>
<feature type="domain" description="Multidrug resistance protein MdtA-like beta-barrel" evidence="7">
    <location>
        <begin position="214"/>
        <end position="300"/>
    </location>
</feature>